<organism evidence="2 3">
    <name type="scientific">Alloacidobacterium dinghuense</name>
    <dbReference type="NCBI Taxonomy" id="2763107"/>
    <lineage>
        <taxon>Bacteria</taxon>
        <taxon>Pseudomonadati</taxon>
        <taxon>Acidobacteriota</taxon>
        <taxon>Terriglobia</taxon>
        <taxon>Terriglobales</taxon>
        <taxon>Acidobacteriaceae</taxon>
        <taxon>Alloacidobacterium</taxon>
    </lineage>
</organism>
<dbReference type="GO" id="GO:0003677">
    <property type="term" value="F:DNA binding"/>
    <property type="evidence" value="ECO:0007669"/>
    <property type="project" value="InterPro"/>
</dbReference>
<proteinExistence type="predicted"/>
<evidence type="ECO:0000259" key="1">
    <source>
        <dbReference type="SMART" id="SM00421"/>
    </source>
</evidence>
<sequence>MSESRILEKLNPMEKRVLALAVDGLRNGDIANQVGISEQMVKNYMRNIYDVTGMSHGRELLAFVYNKPDLLEALRGVDLPALNSA</sequence>
<dbReference type="EMBL" id="CP060394">
    <property type="protein sequence ID" value="QNI32435.1"/>
    <property type="molecule type" value="Genomic_DNA"/>
</dbReference>
<dbReference type="RefSeq" id="WP_186743390.1">
    <property type="nucleotide sequence ID" value="NZ_CP060394.1"/>
</dbReference>
<dbReference type="InterPro" id="IPR036388">
    <property type="entry name" value="WH-like_DNA-bd_sf"/>
</dbReference>
<dbReference type="Gene3D" id="1.10.10.10">
    <property type="entry name" value="Winged helix-like DNA-binding domain superfamily/Winged helix DNA-binding domain"/>
    <property type="match status" value="1"/>
</dbReference>
<dbReference type="AlphaFoldDB" id="A0A7G8BIR5"/>
<protein>
    <recommendedName>
        <fullName evidence="1">HTH luxR-type domain-containing protein</fullName>
    </recommendedName>
</protein>
<gene>
    <name evidence="2" type="ORF">H7849_26285</name>
</gene>
<dbReference type="InterPro" id="IPR000792">
    <property type="entry name" value="Tscrpt_reg_LuxR_C"/>
</dbReference>
<keyword evidence="3" id="KW-1185">Reference proteome</keyword>
<dbReference type="KEGG" id="adin:H7849_26285"/>
<dbReference type="SUPFAM" id="SSF46894">
    <property type="entry name" value="C-terminal effector domain of the bipartite response regulators"/>
    <property type="match status" value="1"/>
</dbReference>
<evidence type="ECO:0000313" key="2">
    <source>
        <dbReference type="EMBL" id="QNI32435.1"/>
    </source>
</evidence>
<dbReference type="GO" id="GO:0006355">
    <property type="term" value="P:regulation of DNA-templated transcription"/>
    <property type="evidence" value="ECO:0007669"/>
    <property type="project" value="InterPro"/>
</dbReference>
<reference evidence="2 3" key="1">
    <citation type="submission" date="2020-08" db="EMBL/GenBank/DDBJ databases">
        <title>Edaphobacter telluris sp. nov. and Acidobacterium dinghuensis sp. nov., two acidobacteria isolated from forest soil.</title>
        <authorList>
            <person name="Fu J."/>
            <person name="Qiu L."/>
        </authorList>
    </citation>
    <scope>NUCLEOTIDE SEQUENCE [LARGE SCALE GENOMIC DNA]</scope>
    <source>
        <strain evidence="2">4Y35</strain>
    </source>
</reference>
<dbReference type="SMART" id="SM00421">
    <property type="entry name" value="HTH_LUXR"/>
    <property type="match status" value="1"/>
</dbReference>
<name>A0A7G8BIR5_9BACT</name>
<dbReference type="Pfam" id="PF00196">
    <property type="entry name" value="GerE"/>
    <property type="match status" value="1"/>
</dbReference>
<evidence type="ECO:0000313" key="3">
    <source>
        <dbReference type="Proteomes" id="UP000515312"/>
    </source>
</evidence>
<dbReference type="InterPro" id="IPR016032">
    <property type="entry name" value="Sig_transdc_resp-reg_C-effctor"/>
</dbReference>
<accession>A0A7G8BIR5</accession>
<dbReference type="Proteomes" id="UP000515312">
    <property type="component" value="Chromosome"/>
</dbReference>
<feature type="domain" description="HTH luxR-type" evidence="1">
    <location>
        <begin position="7"/>
        <end position="64"/>
    </location>
</feature>